<sequence>MTQPSLSDDEEYAHGPEKDENPSVFEVFHPDHTLGVACDRDGEIVGMYIADEARENGETWLSAEILRLTRLAHLKSRAGLRKEMERQGTSRSTIDSFDLPTDASYQETEDLEFGRTARDRNR</sequence>
<feature type="compositionally biased region" description="Basic and acidic residues" evidence="1">
    <location>
        <begin position="112"/>
        <end position="122"/>
    </location>
</feature>
<protein>
    <submittedName>
        <fullName evidence="2">Uncharacterized protein</fullName>
    </submittedName>
</protein>
<evidence type="ECO:0000313" key="3">
    <source>
        <dbReference type="Proteomes" id="UP000246410"/>
    </source>
</evidence>
<evidence type="ECO:0000313" key="2">
    <source>
        <dbReference type="EMBL" id="PWV66942.1"/>
    </source>
</evidence>
<dbReference type="Proteomes" id="UP000246410">
    <property type="component" value="Unassembled WGS sequence"/>
</dbReference>
<comment type="caution">
    <text evidence="2">The sequence shown here is derived from an EMBL/GenBank/DDBJ whole genome shotgun (WGS) entry which is preliminary data.</text>
</comment>
<feature type="region of interest" description="Disordered" evidence="1">
    <location>
        <begin position="80"/>
        <end position="122"/>
    </location>
</feature>
<reference evidence="2 3" key="1">
    <citation type="submission" date="2018-05" db="EMBL/GenBank/DDBJ databases">
        <title>Genomic Encyclopedia of Type Strains, Phase IV (KMG-IV): sequencing the most valuable type-strain genomes for metagenomic binning, comparative biology and taxonomic classification.</title>
        <authorList>
            <person name="Goeker M."/>
        </authorList>
    </citation>
    <scope>NUCLEOTIDE SEQUENCE [LARGE SCALE GENOMIC DNA]</scope>
    <source>
        <strain evidence="2 3">DSM 44717</strain>
    </source>
</reference>
<dbReference type="AlphaFoldDB" id="A0A317N0W8"/>
<feature type="region of interest" description="Disordered" evidence="1">
    <location>
        <begin position="1"/>
        <end position="24"/>
    </location>
</feature>
<gene>
    <name evidence="2" type="ORF">DFR69_1227</name>
</gene>
<name>A0A317N0W8_9NOCA</name>
<feature type="compositionally biased region" description="Basic and acidic residues" evidence="1">
    <location>
        <begin position="12"/>
        <end position="21"/>
    </location>
</feature>
<dbReference type="RefSeq" id="WP_110041666.1">
    <property type="nucleotide sequence ID" value="NZ_QGTL01000022.1"/>
</dbReference>
<organism evidence="2 3">
    <name type="scientific">Nocardia neocaledoniensis</name>
    <dbReference type="NCBI Taxonomy" id="236511"/>
    <lineage>
        <taxon>Bacteria</taxon>
        <taxon>Bacillati</taxon>
        <taxon>Actinomycetota</taxon>
        <taxon>Actinomycetes</taxon>
        <taxon>Mycobacteriales</taxon>
        <taxon>Nocardiaceae</taxon>
        <taxon>Nocardia</taxon>
    </lineage>
</organism>
<dbReference type="EMBL" id="QGTL01000022">
    <property type="protein sequence ID" value="PWV66942.1"/>
    <property type="molecule type" value="Genomic_DNA"/>
</dbReference>
<evidence type="ECO:0000256" key="1">
    <source>
        <dbReference type="SAM" id="MobiDB-lite"/>
    </source>
</evidence>
<accession>A0A317N0W8</accession>
<keyword evidence="3" id="KW-1185">Reference proteome</keyword>
<proteinExistence type="predicted"/>